<dbReference type="Gene3D" id="3.40.630.10">
    <property type="entry name" value="Zn peptidases"/>
    <property type="match status" value="1"/>
</dbReference>
<keyword evidence="2" id="KW-1185">Reference proteome</keyword>
<protein>
    <submittedName>
        <fullName evidence="1">Selenium-dependent molybdenum hydroxylase system protein, YqeB family</fullName>
    </submittedName>
</protein>
<name>A0ABR5PZ54_9ACTN</name>
<dbReference type="Proteomes" id="UP000051927">
    <property type="component" value="Unassembled WGS sequence"/>
</dbReference>
<dbReference type="InterPro" id="IPR036291">
    <property type="entry name" value="NAD(P)-bd_dom_sf"/>
</dbReference>
<evidence type="ECO:0000313" key="1">
    <source>
        <dbReference type="EMBL" id="KRO01882.1"/>
    </source>
</evidence>
<sequence length="284" mass="29904">MISDTNAVKLGKERKDMLVVIRGAGDLASGIALRLYRAGARIVMLDVEVPTAVRRSVAFSEAIRLGEAQVEGIKAFRAKDITDALRIVGEKNIAVLVDPEGACISELKPDVLVDAILAKRNIGTTKDMAPVVIGVGPGFKAGTDSKSDCHAVIETKRGHYLGKVIYDGTPIPNTGVPGNIGGFTKERVLWSPAEGIFEPVAKIGDVVKRGDIVAMVSGIPVKATIDGVLRGLLQEGVPVTKGMKSGDIDPRCKVGHCFSASDKARAIGGGVLEALCHFTERLDG</sequence>
<dbReference type="InterPro" id="IPR017695">
    <property type="entry name" value="Se-dep_Mo_hydrolase_YqeB"/>
</dbReference>
<dbReference type="SUPFAM" id="SSF51735">
    <property type="entry name" value="NAD(P)-binding Rossmann-fold domains"/>
    <property type="match status" value="1"/>
</dbReference>
<accession>A0ABR5PZ54</accession>
<dbReference type="NCBIfam" id="TIGR03309">
    <property type="entry name" value="matur_yqeB"/>
    <property type="match status" value="1"/>
</dbReference>
<dbReference type="EMBL" id="JQCP01000003">
    <property type="protein sequence ID" value="KRO01882.1"/>
    <property type="molecule type" value="Genomic_DNA"/>
</dbReference>
<gene>
    <name evidence="1" type="ORF">IV60_GL001128</name>
</gene>
<reference evidence="1 2" key="1">
    <citation type="journal article" date="2015" name="Genome Announc.">
        <title>Expanding the biotechnology potential of lactobacilli through comparative genomics of 213 strains and associated genera.</title>
        <authorList>
            <person name="Sun Z."/>
            <person name="Harris H.M."/>
            <person name="McCann A."/>
            <person name="Guo C."/>
            <person name="Argimon S."/>
            <person name="Zhang W."/>
            <person name="Yang X."/>
            <person name="Jeffery I.B."/>
            <person name="Cooney J.C."/>
            <person name="Kagawa T.F."/>
            <person name="Liu W."/>
            <person name="Song Y."/>
            <person name="Salvetti E."/>
            <person name="Wrobel A."/>
            <person name="Rasinkangas P."/>
            <person name="Parkhill J."/>
            <person name="Rea M.C."/>
            <person name="O'Sullivan O."/>
            <person name="Ritari J."/>
            <person name="Douillard F.P."/>
            <person name="Paul Ross R."/>
            <person name="Yang R."/>
            <person name="Briner A.E."/>
            <person name="Felis G.E."/>
            <person name="de Vos W.M."/>
            <person name="Barrangou R."/>
            <person name="Klaenhammer T.R."/>
            <person name="Caufield P.W."/>
            <person name="Cui Y."/>
            <person name="Zhang H."/>
            <person name="O'Toole P.W."/>
        </authorList>
    </citation>
    <scope>NUCLEOTIDE SEQUENCE [LARGE SCALE GENOMIC DNA]</scope>
    <source>
        <strain evidence="1 2">DSM 7090</strain>
    </source>
</reference>
<comment type="caution">
    <text evidence="1">The sequence shown here is derived from an EMBL/GenBank/DDBJ whole genome shotgun (WGS) entry which is preliminary data.</text>
</comment>
<evidence type="ECO:0000313" key="2">
    <source>
        <dbReference type="Proteomes" id="UP000051927"/>
    </source>
</evidence>
<organism evidence="1 2">
    <name type="scientific">Lancefieldella rimae</name>
    <dbReference type="NCBI Taxonomy" id="1383"/>
    <lineage>
        <taxon>Bacteria</taxon>
        <taxon>Bacillati</taxon>
        <taxon>Actinomycetota</taxon>
        <taxon>Coriobacteriia</taxon>
        <taxon>Coriobacteriales</taxon>
        <taxon>Atopobiaceae</taxon>
        <taxon>Lancefieldella</taxon>
    </lineage>
</organism>
<proteinExistence type="predicted"/>